<dbReference type="Pfam" id="PF14017">
    <property type="entry name" value="DUF4233"/>
    <property type="match status" value="1"/>
</dbReference>
<evidence type="ECO:0000256" key="1">
    <source>
        <dbReference type="SAM" id="Phobius"/>
    </source>
</evidence>
<reference evidence="2 3" key="1">
    <citation type="submission" date="2021-05" db="EMBL/GenBank/DDBJ databases">
        <title>Direct Submission.</title>
        <authorList>
            <person name="Li K."/>
            <person name="Gao J."/>
        </authorList>
    </citation>
    <scope>NUCLEOTIDE SEQUENCE [LARGE SCALE GENOMIC DNA]</scope>
    <source>
        <strain evidence="2 3">Mg02</strain>
    </source>
</reference>
<organism evidence="2 3">
    <name type="scientific">Nocardiopsis changdeensis</name>
    <dbReference type="NCBI Taxonomy" id="2831969"/>
    <lineage>
        <taxon>Bacteria</taxon>
        <taxon>Bacillati</taxon>
        <taxon>Actinomycetota</taxon>
        <taxon>Actinomycetes</taxon>
        <taxon>Streptosporangiales</taxon>
        <taxon>Nocardiopsidaceae</taxon>
        <taxon>Nocardiopsis</taxon>
    </lineage>
</organism>
<feature type="transmembrane region" description="Helical" evidence="1">
    <location>
        <begin position="32"/>
        <end position="51"/>
    </location>
</feature>
<dbReference type="RefSeq" id="WP_220559625.1">
    <property type="nucleotide sequence ID" value="NZ_CP074133.1"/>
</dbReference>
<keyword evidence="1" id="KW-0472">Membrane</keyword>
<proteinExistence type="predicted"/>
<dbReference type="Proteomes" id="UP000676079">
    <property type="component" value="Chromosome"/>
</dbReference>
<protein>
    <submittedName>
        <fullName evidence="2">DUF4233 domain-containing protein</fullName>
    </submittedName>
</protein>
<dbReference type="InterPro" id="IPR025327">
    <property type="entry name" value="DUF4233"/>
</dbReference>
<accession>A0ABX8BTY7</accession>
<evidence type="ECO:0000313" key="2">
    <source>
        <dbReference type="EMBL" id="QUX24223.1"/>
    </source>
</evidence>
<keyword evidence="3" id="KW-1185">Reference proteome</keyword>
<name>A0ABX8BTY7_9ACTN</name>
<feature type="transmembrane region" description="Helical" evidence="1">
    <location>
        <begin position="7"/>
        <end position="26"/>
    </location>
</feature>
<evidence type="ECO:0000313" key="3">
    <source>
        <dbReference type="Proteomes" id="UP000676079"/>
    </source>
</evidence>
<feature type="transmembrane region" description="Helical" evidence="1">
    <location>
        <begin position="63"/>
        <end position="90"/>
    </location>
</feature>
<keyword evidence="1" id="KW-1133">Transmembrane helix</keyword>
<keyword evidence="1" id="KW-0812">Transmembrane</keyword>
<gene>
    <name evidence="2" type="ORF">KGD84_07975</name>
</gene>
<sequence>MRVVCAVVLAFEVIVIGLFIPVAVTLAGMDPAFAGGLWGTMAVAALVLAGLQKHRWAHYASWALQAVFLFTSFMLPGGMLVAVVFVSLWVTGVVLGRRTDEMKAAHQARAEAEAAREAETAVGASSESRTR</sequence>
<dbReference type="EMBL" id="CP074133">
    <property type="protein sequence ID" value="QUX24223.1"/>
    <property type="molecule type" value="Genomic_DNA"/>
</dbReference>